<gene>
    <name evidence="5" type="ORF">METZ01_LOCUS279572</name>
</gene>
<dbReference type="AlphaFoldDB" id="A0A382KQ68"/>
<reference evidence="5" key="1">
    <citation type="submission" date="2018-05" db="EMBL/GenBank/DDBJ databases">
        <authorList>
            <person name="Lanie J.A."/>
            <person name="Ng W.-L."/>
            <person name="Kazmierczak K.M."/>
            <person name="Andrzejewski T.M."/>
            <person name="Davidsen T.M."/>
            <person name="Wayne K.J."/>
            <person name="Tettelin H."/>
            <person name="Glass J.I."/>
            <person name="Rusch D."/>
            <person name="Podicherti R."/>
            <person name="Tsui H.-C.T."/>
            <person name="Winkler M.E."/>
        </authorList>
    </citation>
    <scope>NUCLEOTIDE SEQUENCE</scope>
</reference>
<dbReference type="PANTHER" id="PTHR37418:SF2">
    <property type="entry name" value="3-KETO-5-AMINOHEXANOATE CLEAVAGE ENZYME"/>
    <property type="match status" value="1"/>
</dbReference>
<sequence length="153" mass="16961">MNKTIITAAVTGSMPTKEINPAVPYTPEEIAREAIECYQSGAAIAHIHVRNPKTGEPDSSIELFREVVDRIRHECDMLINLTTSGLNIKDANVIEKRLEPVTLKPEICSLDIGSVNFPHRAFVNSPEWGRSAAIRMRESGVKPEIEVFDTGHL</sequence>
<dbReference type="InterPro" id="IPR008567">
    <property type="entry name" value="BKACE"/>
</dbReference>
<evidence type="ECO:0000256" key="4">
    <source>
        <dbReference type="ARBA" id="ARBA00022833"/>
    </source>
</evidence>
<keyword evidence="2" id="KW-0808">Transferase</keyword>
<feature type="non-terminal residue" evidence="5">
    <location>
        <position position="153"/>
    </location>
</feature>
<dbReference type="GO" id="GO:0043720">
    <property type="term" value="F:3-keto-5-aminohexanoate cleavage activity"/>
    <property type="evidence" value="ECO:0007669"/>
    <property type="project" value="InterPro"/>
</dbReference>
<comment type="cofactor">
    <cofactor evidence="1">
        <name>Zn(2+)</name>
        <dbReference type="ChEBI" id="CHEBI:29105"/>
    </cofactor>
</comment>
<evidence type="ECO:0000256" key="1">
    <source>
        <dbReference type="ARBA" id="ARBA00001947"/>
    </source>
</evidence>
<name>A0A382KQ68_9ZZZZ</name>
<dbReference type="Pfam" id="PF05853">
    <property type="entry name" value="BKACE"/>
    <property type="match status" value="1"/>
</dbReference>
<dbReference type="GO" id="GO:0046872">
    <property type="term" value="F:metal ion binding"/>
    <property type="evidence" value="ECO:0007669"/>
    <property type="project" value="UniProtKB-KW"/>
</dbReference>
<organism evidence="5">
    <name type="scientific">marine metagenome</name>
    <dbReference type="NCBI Taxonomy" id="408172"/>
    <lineage>
        <taxon>unclassified sequences</taxon>
        <taxon>metagenomes</taxon>
        <taxon>ecological metagenomes</taxon>
    </lineage>
</organism>
<keyword evidence="4" id="KW-0862">Zinc</keyword>
<keyword evidence="3" id="KW-0479">Metal-binding</keyword>
<proteinExistence type="predicted"/>
<dbReference type="PANTHER" id="PTHR37418">
    <property type="entry name" value="3-KETO-5-AMINOHEXANOATE CLEAVAGE ENZYME-RELATED"/>
    <property type="match status" value="1"/>
</dbReference>
<dbReference type="Gene3D" id="3.20.20.70">
    <property type="entry name" value="Aldolase class I"/>
    <property type="match status" value="1"/>
</dbReference>
<evidence type="ECO:0008006" key="6">
    <source>
        <dbReference type="Google" id="ProtNLM"/>
    </source>
</evidence>
<dbReference type="InterPro" id="IPR013785">
    <property type="entry name" value="Aldolase_TIM"/>
</dbReference>
<protein>
    <recommendedName>
        <fullName evidence="6">3-keto-5-aminohexanoate cleavage enzyme</fullName>
    </recommendedName>
</protein>
<evidence type="ECO:0000256" key="2">
    <source>
        <dbReference type="ARBA" id="ARBA00022679"/>
    </source>
</evidence>
<dbReference type="EMBL" id="UINC01082183">
    <property type="protein sequence ID" value="SVC26718.1"/>
    <property type="molecule type" value="Genomic_DNA"/>
</dbReference>
<evidence type="ECO:0000256" key="3">
    <source>
        <dbReference type="ARBA" id="ARBA00022723"/>
    </source>
</evidence>
<accession>A0A382KQ68</accession>
<evidence type="ECO:0000313" key="5">
    <source>
        <dbReference type="EMBL" id="SVC26718.1"/>
    </source>
</evidence>